<dbReference type="KEGG" id="bdi:100838524"/>
<dbReference type="EMBL" id="CM000883">
    <property type="protein sequence ID" value="PNT64227.1"/>
    <property type="molecule type" value="Genomic_DNA"/>
</dbReference>
<dbReference type="EnsemblPlants" id="PNT64227">
    <property type="protein sequence ID" value="PNT64227"/>
    <property type="gene ID" value="BRADI_4g26287v3"/>
</dbReference>
<dbReference type="STRING" id="15368.I1INR2"/>
<reference evidence="6" key="3">
    <citation type="submission" date="2018-08" db="UniProtKB">
        <authorList>
            <consortium name="EnsemblPlants"/>
        </authorList>
    </citation>
    <scope>IDENTIFICATION</scope>
    <source>
        <strain evidence="6">cv. Bd21</strain>
    </source>
</reference>
<feature type="coiled-coil region" evidence="3">
    <location>
        <begin position="55"/>
        <end position="117"/>
    </location>
</feature>
<dbReference type="OMA" id="GLDMEHY"/>
<name>I1INR2_BRADI</name>
<evidence type="ECO:0000256" key="2">
    <source>
        <dbReference type="ARBA" id="ARBA00023054"/>
    </source>
</evidence>
<dbReference type="RefSeq" id="XP_003577874.1">
    <property type="nucleotide sequence ID" value="XM_003577826.4"/>
</dbReference>
<dbReference type="OrthoDB" id="1933125at2759"/>
<dbReference type="AlphaFoldDB" id="I1INR2"/>
<dbReference type="Proteomes" id="UP000008810">
    <property type="component" value="Chromosome 4"/>
</dbReference>
<proteinExistence type="inferred from homology"/>
<evidence type="ECO:0000313" key="7">
    <source>
        <dbReference type="Proteomes" id="UP000008810"/>
    </source>
</evidence>
<evidence type="ECO:0000256" key="4">
    <source>
        <dbReference type="SAM" id="MobiDB-lite"/>
    </source>
</evidence>
<feature type="compositionally biased region" description="Low complexity" evidence="4">
    <location>
        <begin position="570"/>
        <end position="586"/>
    </location>
</feature>
<dbReference type="PANTHER" id="PTHR32054:SF41">
    <property type="entry name" value="WEB FAMILY PROTEIN"/>
    <property type="match status" value="1"/>
</dbReference>
<gene>
    <name evidence="6" type="primary">LOC100838524</name>
    <name evidence="5" type="ORF">BRADI_4g26287v3</name>
</gene>
<feature type="coiled-coil region" evidence="3">
    <location>
        <begin position="386"/>
        <end position="448"/>
    </location>
</feature>
<dbReference type="GO" id="GO:0009904">
    <property type="term" value="P:chloroplast accumulation movement"/>
    <property type="evidence" value="ECO:0000318"/>
    <property type="project" value="GO_Central"/>
</dbReference>
<comment type="similarity">
    <text evidence="1">Belongs to the WEB family.</text>
</comment>
<evidence type="ECO:0000313" key="5">
    <source>
        <dbReference type="EMBL" id="KQJ89537.1"/>
    </source>
</evidence>
<protein>
    <recommendedName>
        <fullName evidence="8">WEB family protein</fullName>
    </recommendedName>
</protein>
<evidence type="ECO:0000256" key="1">
    <source>
        <dbReference type="ARBA" id="ARBA00005485"/>
    </source>
</evidence>
<feature type="coiled-coil region" evidence="3">
    <location>
        <begin position="149"/>
        <end position="183"/>
    </location>
</feature>
<dbReference type="EMBL" id="CM000883">
    <property type="protein sequence ID" value="KQJ89537.1"/>
    <property type="molecule type" value="Genomic_DNA"/>
</dbReference>
<reference evidence="5" key="2">
    <citation type="submission" date="2017-06" db="EMBL/GenBank/DDBJ databases">
        <title>WGS assembly of Brachypodium distachyon.</title>
        <authorList>
            <consortium name="The International Brachypodium Initiative"/>
            <person name="Lucas S."/>
            <person name="Harmon-Smith M."/>
            <person name="Lail K."/>
            <person name="Tice H."/>
            <person name="Grimwood J."/>
            <person name="Bruce D."/>
            <person name="Barry K."/>
            <person name="Shu S."/>
            <person name="Lindquist E."/>
            <person name="Wang M."/>
            <person name="Pitluck S."/>
            <person name="Vogel J.P."/>
            <person name="Garvin D.F."/>
            <person name="Mockler T.C."/>
            <person name="Schmutz J."/>
            <person name="Rokhsar D."/>
            <person name="Bevan M.W."/>
        </authorList>
    </citation>
    <scope>NUCLEOTIDE SEQUENCE</scope>
    <source>
        <strain evidence="5">Bd21</strain>
    </source>
</reference>
<organism evidence="6">
    <name type="scientific">Brachypodium distachyon</name>
    <name type="common">Purple false brome</name>
    <name type="synonym">Trachynia distachya</name>
    <dbReference type="NCBI Taxonomy" id="15368"/>
    <lineage>
        <taxon>Eukaryota</taxon>
        <taxon>Viridiplantae</taxon>
        <taxon>Streptophyta</taxon>
        <taxon>Embryophyta</taxon>
        <taxon>Tracheophyta</taxon>
        <taxon>Spermatophyta</taxon>
        <taxon>Magnoliopsida</taxon>
        <taxon>Liliopsida</taxon>
        <taxon>Poales</taxon>
        <taxon>Poaceae</taxon>
        <taxon>BOP clade</taxon>
        <taxon>Pooideae</taxon>
        <taxon>Stipodae</taxon>
        <taxon>Brachypodieae</taxon>
        <taxon>Brachypodium</taxon>
    </lineage>
</organism>
<dbReference type="GeneID" id="100838524"/>
<evidence type="ECO:0008006" key="8">
    <source>
        <dbReference type="Google" id="ProtNLM"/>
    </source>
</evidence>
<dbReference type="Gramene" id="KQJ89537">
    <property type="protein sequence ID" value="KQJ89537"/>
    <property type="gene ID" value="BRADI_4g26287v3"/>
</dbReference>
<dbReference type="InterPro" id="IPR008545">
    <property type="entry name" value="Web"/>
</dbReference>
<dbReference type="Gramene" id="PNT64227">
    <property type="protein sequence ID" value="PNT64227"/>
    <property type="gene ID" value="BRADI_4g26287v3"/>
</dbReference>
<dbReference type="PANTHER" id="PTHR32054">
    <property type="entry name" value="HEAVY CHAIN, PUTATIVE, EXPRESSED-RELATED-RELATED"/>
    <property type="match status" value="1"/>
</dbReference>
<feature type="compositionally biased region" description="Basic and acidic residues" evidence="4">
    <location>
        <begin position="557"/>
        <end position="567"/>
    </location>
</feature>
<feature type="region of interest" description="Disordered" evidence="4">
    <location>
        <begin position="557"/>
        <end position="610"/>
    </location>
</feature>
<reference evidence="5 6" key="1">
    <citation type="journal article" date="2010" name="Nature">
        <title>Genome sequencing and analysis of the model grass Brachypodium distachyon.</title>
        <authorList>
            <consortium name="International Brachypodium Initiative"/>
        </authorList>
    </citation>
    <scope>NUCLEOTIDE SEQUENCE [LARGE SCALE GENOMIC DNA]</scope>
    <source>
        <strain evidence="5">Bd21</strain>
        <strain evidence="6">cv. Bd21</strain>
    </source>
</reference>
<dbReference type="Pfam" id="PF05701">
    <property type="entry name" value="WEMBL"/>
    <property type="match status" value="1"/>
</dbReference>
<feature type="coiled-coil region" evidence="3">
    <location>
        <begin position="212"/>
        <end position="350"/>
    </location>
</feature>
<keyword evidence="7" id="KW-1185">Reference proteome</keyword>
<evidence type="ECO:0000313" key="6">
    <source>
        <dbReference type="EnsemblPlants" id="PNT64227"/>
    </source>
</evidence>
<dbReference type="eggNOG" id="ENOG502QQFI">
    <property type="taxonomic scope" value="Eukaryota"/>
</dbReference>
<dbReference type="EnsemblPlants" id="KQJ89537">
    <property type="protein sequence ID" value="KQJ89537"/>
    <property type="gene ID" value="BRADI_4g26287v3"/>
</dbReference>
<sequence>MGTKPPPTDAEKTGEIDTRAPFESVKAAVSLFGEVRFSSDRSSARKAQAPQAERVLAKETELHLAQKELDKYKEQLSNVETTRLQAHSELERAKKSVEDLTNKLDALNKSKERDIQATELAIIRTKELEAGSSGEGSGKDGPGTLKLELDNVREQYTVALADLDAAKQELRKLRKEFETSLDAKLLAAQQEAEAMQSSEANKEKASQLRTEIALVQESLMHAKAALEKAREEEAHILAEKDVARKTCKEDLDEAQRKLSALRNDFDPVAYKSLQEKLDETYSEIASLRKKMEDAKAQDLESISAASTELEDAKETLHKVEQEETSLSSLVESLRLELQAVKEEHNQLKHKDAEIESIVGDLHGKLQKCKSDLETAIASESDAALGSDELRLALEQLSSESKDALEEAEVMQKRAAELRDEAEAARAALAEAEQKLQASLKDAEVAKAAESRALDRIKQLSDRAVAARASISEPGANIRISKQEFESLSRKVEQTEKLAEMKVAAALAQVNAVRASESEAIKKLEAAQKEMEDIELATEEALKKAEMAEAANKAVESELKRWQEKEEQTNNAEACRLPARAALPAENPSQSTHKAPAAKANEKTGGHQRNTKALLKKSFMLPSITGMFHHRKKNSTDCSSPS</sequence>
<dbReference type="GO" id="GO:0005829">
    <property type="term" value="C:cytosol"/>
    <property type="evidence" value="ECO:0000318"/>
    <property type="project" value="GO_Central"/>
</dbReference>
<dbReference type="GO" id="GO:0009903">
    <property type="term" value="P:chloroplast avoidance movement"/>
    <property type="evidence" value="ECO:0000318"/>
    <property type="project" value="GO_Central"/>
</dbReference>
<accession>I1INR2</accession>
<evidence type="ECO:0000256" key="3">
    <source>
        <dbReference type="SAM" id="Coils"/>
    </source>
</evidence>
<dbReference type="HOGENOM" id="CLU_027385_0_0_1"/>
<keyword evidence="2 3" id="KW-0175">Coiled coil</keyword>
<dbReference type="RefSeq" id="XP_024318937.1">
    <property type="nucleotide sequence ID" value="XM_024463169.1"/>
</dbReference>